<sequence length="73" mass="8231">MQLITLLPATCELCGNWLPTHSSSCPRNGIHPSQWSLETNTEYDEWLSVNDKEELLSAVYDKHDSIPINSLST</sequence>
<evidence type="ECO:0000313" key="2">
    <source>
        <dbReference type="Proteomes" id="UP000009138"/>
    </source>
</evidence>
<organism evidence="1 2">
    <name type="scientific">Rhizopus delemar (strain RA 99-880 / ATCC MYA-4621 / FGSC 9543 / NRRL 43880)</name>
    <name type="common">Mucormycosis agent</name>
    <name type="synonym">Rhizopus arrhizus var. delemar</name>
    <dbReference type="NCBI Taxonomy" id="246409"/>
    <lineage>
        <taxon>Eukaryota</taxon>
        <taxon>Fungi</taxon>
        <taxon>Fungi incertae sedis</taxon>
        <taxon>Mucoromycota</taxon>
        <taxon>Mucoromycotina</taxon>
        <taxon>Mucoromycetes</taxon>
        <taxon>Mucorales</taxon>
        <taxon>Mucorineae</taxon>
        <taxon>Rhizopodaceae</taxon>
        <taxon>Rhizopus</taxon>
    </lineage>
</organism>
<name>I1C349_RHIO9</name>
<dbReference type="AlphaFoldDB" id="I1C349"/>
<dbReference type="EMBL" id="CH476736">
    <property type="protein sequence ID" value="EIE82879.1"/>
    <property type="molecule type" value="Genomic_DNA"/>
</dbReference>
<dbReference type="eggNOG" id="ENOG502TAR4">
    <property type="taxonomic scope" value="Eukaryota"/>
</dbReference>
<gene>
    <name evidence="1" type="ORF">RO3G_07584</name>
</gene>
<protein>
    <submittedName>
        <fullName evidence="1">Uncharacterized protein</fullName>
    </submittedName>
</protein>
<keyword evidence="2" id="KW-1185">Reference proteome</keyword>
<dbReference type="OrthoDB" id="2224642at2759"/>
<accession>I1C349</accession>
<dbReference type="Proteomes" id="UP000009138">
    <property type="component" value="Unassembled WGS sequence"/>
</dbReference>
<dbReference type="InParanoid" id="I1C349"/>
<dbReference type="VEuPathDB" id="FungiDB:RO3G_07584"/>
<dbReference type="GeneID" id="93614555"/>
<evidence type="ECO:0000313" key="1">
    <source>
        <dbReference type="EMBL" id="EIE82879.1"/>
    </source>
</evidence>
<proteinExistence type="predicted"/>
<reference evidence="1 2" key="1">
    <citation type="journal article" date="2009" name="PLoS Genet.">
        <title>Genomic analysis of the basal lineage fungus Rhizopus oryzae reveals a whole-genome duplication.</title>
        <authorList>
            <person name="Ma L.-J."/>
            <person name="Ibrahim A.S."/>
            <person name="Skory C."/>
            <person name="Grabherr M.G."/>
            <person name="Burger G."/>
            <person name="Butler M."/>
            <person name="Elias M."/>
            <person name="Idnurm A."/>
            <person name="Lang B.F."/>
            <person name="Sone T."/>
            <person name="Abe A."/>
            <person name="Calvo S.E."/>
            <person name="Corrochano L.M."/>
            <person name="Engels R."/>
            <person name="Fu J."/>
            <person name="Hansberg W."/>
            <person name="Kim J.-M."/>
            <person name="Kodira C.D."/>
            <person name="Koehrsen M.J."/>
            <person name="Liu B."/>
            <person name="Miranda-Saavedra D."/>
            <person name="O'Leary S."/>
            <person name="Ortiz-Castellanos L."/>
            <person name="Poulter R."/>
            <person name="Rodriguez-Romero J."/>
            <person name="Ruiz-Herrera J."/>
            <person name="Shen Y.-Q."/>
            <person name="Zeng Q."/>
            <person name="Galagan J."/>
            <person name="Birren B.W."/>
            <person name="Cuomo C.A."/>
            <person name="Wickes B.L."/>
        </authorList>
    </citation>
    <scope>NUCLEOTIDE SEQUENCE [LARGE SCALE GENOMIC DNA]</scope>
    <source>
        <strain evidence="2">RA 99-880 / ATCC MYA-4621 / FGSC 9543 / NRRL 43880</strain>
    </source>
</reference>
<dbReference type="RefSeq" id="XP_067518275.1">
    <property type="nucleotide sequence ID" value="XM_067662174.1"/>
</dbReference>